<evidence type="ECO:0000256" key="5">
    <source>
        <dbReference type="ARBA" id="ARBA00023004"/>
    </source>
</evidence>
<evidence type="ECO:0000313" key="10">
    <source>
        <dbReference type="Proteomes" id="UP001318040"/>
    </source>
</evidence>
<evidence type="ECO:0000256" key="8">
    <source>
        <dbReference type="ARBA" id="ARBA00048047"/>
    </source>
</evidence>
<keyword evidence="4" id="KW-0677">Repeat</keyword>
<evidence type="ECO:0000256" key="4">
    <source>
        <dbReference type="ARBA" id="ARBA00022737"/>
    </source>
</evidence>
<dbReference type="InterPro" id="IPR004360">
    <property type="entry name" value="Glyas_Fos-R_dOase_dom"/>
</dbReference>
<evidence type="ECO:0000313" key="11">
    <source>
        <dbReference type="RefSeq" id="XP_032814044.1"/>
    </source>
</evidence>
<dbReference type="InterPro" id="IPR029068">
    <property type="entry name" value="Glyas_Bleomycin-R_OHBP_Dase"/>
</dbReference>
<evidence type="ECO:0000256" key="1">
    <source>
        <dbReference type="ARBA" id="ARBA00001962"/>
    </source>
</evidence>
<dbReference type="PANTHER" id="PTHR11959:SF10">
    <property type="entry name" value="4-HYDROXYPHENYLPYRUVATE DIOXYGENASE-LIKE PROTEIN"/>
    <property type="match status" value="1"/>
</dbReference>
<dbReference type="Pfam" id="PF00903">
    <property type="entry name" value="Glyoxalase"/>
    <property type="match status" value="1"/>
</dbReference>
<dbReference type="PROSITE" id="PS51819">
    <property type="entry name" value="VOC"/>
    <property type="match status" value="1"/>
</dbReference>
<protein>
    <recommendedName>
        <fullName evidence="3">4-hydroxyphenylpyruvate dioxygenase</fullName>
    </recommendedName>
    <alternativeName>
        <fullName evidence="6">4-hydroxyphenylpyruvic acid oxidase</fullName>
    </alternativeName>
</protein>
<dbReference type="GO" id="GO:0003868">
    <property type="term" value="F:4-hydroxyphenylpyruvate dioxygenase activity"/>
    <property type="evidence" value="ECO:0007669"/>
    <property type="project" value="UniProtKB-EC"/>
</dbReference>
<gene>
    <name evidence="11" type="primary">HPDL</name>
</gene>
<dbReference type="AlphaFoldDB" id="A0AAJ7TA68"/>
<dbReference type="InterPro" id="IPR037523">
    <property type="entry name" value="VOC_core"/>
</dbReference>
<dbReference type="CTD" id="84842"/>
<evidence type="ECO:0000256" key="2">
    <source>
        <dbReference type="ARBA" id="ARBA00005877"/>
    </source>
</evidence>
<feature type="domain" description="VOC" evidence="9">
    <location>
        <begin position="203"/>
        <end position="370"/>
    </location>
</feature>
<comment type="catalytic activity">
    <reaction evidence="8">
        <text>3-(4-hydroxyphenyl)pyruvate + O2 = homogentisate + CO2</text>
        <dbReference type="Rhea" id="RHEA:16189"/>
        <dbReference type="ChEBI" id="CHEBI:15379"/>
        <dbReference type="ChEBI" id="CHEBI:16169"/>
        <dbReference type="ChEBI" id="CHEBI:16526"/>
        <dbReference type="ChEBI" id="CHEBI:36242"/>
        <dbReference type="EC" id="1.13.11.27"/>
    </reaction>
    <physiologicalReaction direction="left-to-right" evidence="8">
        <dbReference type="Rhea" id="RHEA:16190"/>
    </physiologicalReaction>
</comment>
<dbReference type="RefSeq" id="XP_032814044.1">
    <property type="nucleotide sequence ID" value="XM_032958153.1"/>
</dbReference>
<dbReference type="Proteomes" id="UP001318040">
    <property type="component" value="Chromosome 21"/>
</dbReference>
<evidence type="ECO:0000256" key="7">
    <source>
        <dbReference type="ARBA" id="ARBA00033727"/>
    </source>
</evidence>
<evidence type="ECO:0000259" key="9">
    <source>
        <dbReference type="PROSITE" id="PS51819"/>
    </source>
</evidence>
<reference evidence="11" key="1">
    <citation type="submission" date="2025-08" db="UniProtKB">
        <authorList>
            <consortium name="RefSeq"/>
        </authorList>
    </citation>
    <scope>IDENTIFICATION</scope>
    <source>
        <tissue evidence="11">Sperm</tissue>
    </source>
</reference>
<keyword evidence="5" id="KW-0408">Iron</keyword>
<evidence type="ECO:0000256" key="3">
    <source>
        <dbReference type="ARBA" id="ARBA00018452"/>
    </source>
</evidence>
<evidence type="ECO:0000256" key="6">
    <source>
        <dbReference type="ARBA" id="ARBA00029786"/>
    </source>
</evidence>
<name>A0AAJ7TA68_PETMA</name>
<proteinExistence type="inferred from homology"/>
<accession>A0AAJ7TA68</accession>
<comment type="similarity">
    <text evidence="2">Belongs to the 4HPPD family.</text>
</comment>
<dbReference type="PANTHER" id="PTHR11959">
    <property type="entry name" value="4-HYDROXYPHENYLPYRUVATE DIOXYGENASE"/>
    <property type="match status" value="1"/>
</dbReference>
<keyword evidence="10" id="KW-1185">Reference proteome</keyword>
<comment type="cofactor">
    <cofactor evidence="1">
        <name>Fe cation</name>
        <dbReference type="ChEBI" id="CHEBI:24875"/>
    </cofactor>
</comment>
<sequence length="435" mass="46183">MGTPCPVAIMISNVVSRVVSRVSHLGLRARDARAVATDLVTKYCFHVTGARAARTGMGVCRQWALRQGDAAFIISDVNSEESVPNAYPEDGEEGLLYDALTPLTSVTGSVSNIALEVCAGVDLCSLVRSLENSGVQVLVQPRAASATHPDVRYAVVASCVGGVRHTLLSRPPSDSPTATLPGFTFTPEWAHIQRPAGEDHLSHVDHVTLACAHGSSRDAMAWYTTHLGFQRTPINKADTEQGGFVLDGGGVGLKLRAIDLGVGAAQEERVFKMVLSESLPGHGPNQVDAFLETQGGPGVQHVGLHTADIARCARALSDSGVAFYSPPPAYYSHLSGVDFSGLEMDPLKSHGILIDSSEPYNDNNHTTTATTMSSQYLLQVFCLPLFGPDSCFLELISRHGNRGFGEGNIRALWRSVELSRTLSTSSVAASSSTTA</sequence>
<dbReference type="GO" id="GO:0009072">
    <property type="term" value="P:aromatic amino acid metabolic process"/>
    <property type="evidence" value="ECO:0007669"/>
    <property type="project" value="InterPro"/>
</dbReference>
<dbReference type="KEGG" id="pmrn:116944497"/>
<dbReference type="SUPFAM" id="SSF54593">
    <property type="entry name" value="Glyoxalase/Bleomycin resistance protein/Dihydroxybiphenyl dioxygenase"/>
    <property type="match status" value="1"/>
</dbReference>
<organism evidence="10 11">
    <name type="scientific">Petromyzon marinus</name>
    <name type="common">Sea lamprey</name>
    <dbReference type="NCBI Taxonomy" id="7757"/>
    <lineage>
        <taxon>Eukaryota</taxon>
        <taxon>Metazoa</taxon>
        <taxon>Chordata</taxon>
        <taxon>Craniata</taxon>
        <taxon>Vertebrata</taxon>
        <taxon>Cyclostomata</taxon>
        <taxon>Hyperoartia</taxon>
        <taxon>Petromyzontiformes</taxon>
        <taxon>Petromyzontidae</taxon>
        <taxon>Petromyzon</taxon>
    </lineage>
</organism>
<dbReference type="GeneID" id="116944497"/>
<comment type="function">
    <text evidence="7">Catalyzes the conversion of 4-hydroxyphenylpyruvic acid to homogentisic acid, one of the steps in tyrosine catabolism.</text>
</comment>
<dbReference type="Gene3D" id="3.10.180.10">
    <property type="entry name" value="2,3-Dihydroxybiphenyl 1,2-Dioxygenase, domain 1"/>
    <property type="match status" value="2"/>
</dbReference>
<dbReference type="InterPro" id="IPR005956">
    <property type="entry name" value="4OHPhenylPyrv_dOase"/>
</dbReference>